<dbReference type="EC" id="3.5.4.12" evidence="6"/>
<dbReference type="EMBL" id="CALNXI010000041">
    <property type="protein sequence ID" value="CAH3016454.1"/>
    <property type="molecule type" value="Genomic_DNA"/>
</dbReference>
<evidence type="ECO:0000256" key="7">
    <source>
        <dbReference type="ARBA" id="ARBA00041763"/>
    </source>
</evidence>
<comment type="similarity">
    <text evidence="1">Belongs to the cytidine and deoxycytidylate deaminase family.</text>
</comment>
<evidence type="ECO:0000259" key="8">
    <source>
        <dbReference type="PROSITE" id="PS51747"/>
    </source>
</evidence>
<dbReference type="SUPFAM" id="SSF53927">
    <property type="entry name" value="Cytidine deaminase-like"/>
    <property type="match status" value="2"/>
</dbReference>
<dbReference type="Gene3D" id="3.40.140.10">
    <property type="entry name" value="Cytidine Deaminase, domain 2"/>
    <property type="match status" value="2"/>
</dbReference>
<keyword evidence="4" id="KW-0378">Hydrolase</keyword>
<reference evidence="9 10" key="1">
    <citation type="submission" date="2022-05" db="EMBL/GenBank/DDBJ databases">
        <authorList>
            <consortium name="Genoscope - CEA"/>
            <person name="William W."/>
        </authorList>
    </citation>
    <scope>NUCLEOTIDE SEQUENCE [LARGE SCALE GENOMIC DNA]</scope>
</reference>
<gene>
    <name evidence="9" type="ORF">PEVE_00029352</name>
</gene>
<evidence type="ECO:0000313" key="9">
    <source>
        <dbReference type="EMBL" id="CAH3016454.1"/>
    </source>
</evidence>
<evidence type="ECO:0000256" key="1">
    <source>
        <dbReference type="ARBA" id="ARBA00006576"/>
    </source>
</evidence>
<comment type="caution">
    <text evidence="9">The sequence shown here is derived from an EMBL/GenBank/DDBJ whole genome shotgun (WGS) entry which is preliminary data.</text>
</comment>
<dbReference type="PROSITE" id="PS51747">
    <property type="entry name" value="CYT_DCMP_DEAMINASES_2"/>
    <property type="match status" value="1"/>
</dbReference>
<keyword evidence="10" id="KW-1185">Reference proteome</keyword>
<evidence type="ECO:0000256" key="4">
    <source>
        <dbReference type="ARBA" id="ARBA00022801"/>
    </source>
</evidence>
<keyword evidence="3" id="KW-0545">Nucleotide biosynthesis</keyword>
<sequence>MSQGQYDFAKFVNTIDKTDLYSCLALWMEECPLATTVMCGFDLELNDNCDDLNINSINNEGTWFDAPEEDGPLKKRAKTNNCVTTDKIISRNSDILVRDETNLVLNNLVNGTTKAINNVTDSKKESLKHCETSVNRFINRKPTDEQAKSVNCNSPTVNKIGVVMVDISSENIVAIDCSRDNVHGVTSVLVDFSDRAANCVIYASRKPCSVCTKLMIQAGISRVCYLPFEPEYPNDDDLDKVEKLYRMSEIGQSIYVPNIQKIVLAESELRYSPYSASKHCHITFMLSLLGRYWGEQWKSRVAKQLKWPEYNECKKQVDHSIEVMLEWISRVTFGDLPESVTFYECNPKNSTKIETNCGSMNNILPDDEHNIILPLSSNPRWQELARHMSRMANILAQCSNDPKRGVGAVILQRNQIVSACWNGYPPKAGYGDFPRASHCDGPLPSKKYPFSVHAEQAAILGRNTRNISDVSCTMFVSKTPCNECVPLIIKAGIKNVVFPLDTQKRDPAFLGYSLIWRSIDHERLRGFESRLPPVKQEECESGSKSVNHASRQLCFNGMTKSVENNAAQDLVASLMPCDQWS</sequence>
<evidence type="ECO:0000313" key="10">
    <source>
        <dbReference type="Proteomes" id="UP001159427"/>
    </source>
</evidence>
<dbReference type="InterPro" id="IPR015517">
    <property type="entry name" value="dCMP_deaminase-rel"/>
</dbReference>
<evidence type="ECO:0000256" key="6">
    <source>
        <dbReference type="ARBA" id="ARBA00038938"/>
    </source>
</evidence>
<dbReference type="InterPro" id="IPR016193">
    <property type="entry name" value="Cytidine_deaminase-like"/>
</dbReference>
<evidence type="ECO:0000256" key="2">
    <source>
        <dbReference type="ARBA" id="ARBA00022723"/>
    </source>
</evidence>
<keyword evidence="5" id="KW-0862">Zinc</keyword>
<evidence type="ECO:0000256" key="3">
    <source>
        <dbReference type="ARBA" id="ARBA00022727"/>
    </source>
</evidence>
<feature type="domain" description="CMP/dCMP-type deaminase" evidence="8">
    <location>
        <begin position="383"/>
        <end position="527"/>
    </location>
</feature>
<organism evidence="9 10">
    <name type="scientific">Porites evermanni</name>
    <dbReference type="NCBI Taxonomy" id="104178"/>
    <lineage>
        <taxon>Eukaryota</taxon>
        <taxon>Metazoa</taxon>
        <taxon>Cnidaria</taxon>
        <taxon>Anthozoa</taxon>
        <taxon>Hexacorallia</taxon>
        <taxon>Scleractinia</taxon>
        <taxon>Fungiina</taxon>
        <taxon>Poritidae</taxon>
        <taxon>Porites</taxon>
    </lineage>
</organism>
<protein>
    <recommendedName>
        <fullName evidence="7">dCMP deaminase</fullName>
        <ecNumber evidence="6">3.5.4.12</ecNumber>
    </recommendedName>
    <alternativeName>
        <fullName evidence="7">dCMP deaminase</fullName>
    </alternativeName>
</protein>
<name>A0ABN8LLD0_9CNID</name>
<dbReference type="PROSITE" id="PS00903">
    <property type="entry name" value="CYT_DCMP_DEAMINASES_1"/>
    <property type="match status" value="1"/>
</dbReference>
<dbReference type="Pfam" id="PF00383">
    <property type="entry name" value="dCMP_cyt_deam_1"/>
    <property type="match status" value="1"/>
</dbReference>
<accession>A0ABN8LLD0</accession>
<dbReference type="InterPro" id="IPR016192">
    <property type="entry name" value="APOBEC/CMP_deaminase_Zn-bd"/>
</dbReference>
<evidence type="ECO:0000256" key="5">
    <source>
        <dbReference type="ARBA" id="ARBA00022833"/>
    </source>
</evidence>
<dbReference type="Proteomes" id="UP001159427">
    <property type="component" value="Unassembled WGS sequence"/>
</dbReference>
<proteinExistence type="inferred from homology"/>
<dbReference type="PANTHER" id="PTHR11086">
    <property type="entry name" value="DEOXYCYTIDYLATE DEAMINASE-RELATED"/>
    <property type="match status" value="1"/>
</dbReference>
<dbReference type="PANTHER" id="PTHR11086:SF18">
    <property type="entry name" value="DEOXYCYTIDYLATE DEAMINASE"/>
    <property type="match status" value="1"/>
</dbReference>
<dbReference type="InterPro" id="IPR002125">
    <property type="entry name" value="CMP_dCMP_dom"/>
</dbReference>
<keyword evidence="2" id="KW-0479">Metal-binding</keyword>